<comment type="caution">
    <text evidence="2">The sequence shown here is derived from an EMBL/GenBank/DDBJ whole genome shotgun (WGS) entry which is preliminary data.</text>
</comment>
<dbReference type="RefSeq" id="WP_094093989.1">
    <property type="nucleotide sequence ID" value="NZ_BMHF01000006.1"/>
</dbReference>
<gene>
    <name evidence="2" type="ORF">GCM10010917_21470</name>
</gene>
<name>A0ABQ1G491_9BACL</name>
<proteinExistence type="predicted"/>
<feature type="region of interest" description="Disordered" evidence="1">
    <location>
        <begin position="123"/>
        <end position="157"/>
    </location>
</feature>
<protein>
    <recommendedName>
        <fullName evidence="4">Sporulation protein</fullName>
    </recommendedName>
</protein>
<reference evidence="3" key="1">
    <citation type="journal article" date="2019" name="Int. J. Syst. Evol. Microbiol.">
        <title>The Global Catalogue of Microorganisms (GCM) 10K type strain sequencing project: providing services to taxonomists for standard genome sequencing and annotation.</title>
        <authorList>
            <consortium name="The Broad Institute Genomics Platform"/>
            <consortium name="The Broad Institute Genome Sequencing Center for Infectious Disease"/>
            <person name="Wu L."/>
            <person name="Ma J."/>
        </authorList>
    </citation>
    <scope>NUCLEOTIDE SEQUENCE [LARGE SCALE GENOMIC DNA]</scope>
    <source>
        <strain evidence="3">CGMCC 1.15044</strain>
    </source>
</reference>
<organism evidence="2 3">
    <name type="scientific">Paenibacillus physcomitrellae</name>
    <dbReference type="NCBI Taxonomy" id="1619311"/>
    <lineage>
        <taxon>Bacteria</taxon>
        <taxon>Bacillati</taxon>
        <taxon>Bacillota</taxon>
        <taxon>Bacilli</taxon>
        <taxon>Bacillales</taxon>
        <taxon>Paenibacillaceae</taxon>
        <taxon>Paenibacillus</taxon>
    </lineage>
</organism>
<evidence type="ECO:0008006" key="4">
    <source>
        <dbReference type="Google" id="ProtNLM"/>
    </source>
</evidence>
<dbReference type="Proteomes" id="UP000609323">
    <property type="component" value="Unassembled WGS sequence"/>
</dbReference>
<accession>A0ABQ1G491</accession>
<dbReference type="EMBL" id="BMHF01000006">
    <property type="protein sequence ID" value="GGA35994.1"/>
    <property type="molecule type" value="Genomic_DNA"/>
</dbReference>
<evidence type="ECO:0000313" key="3">
    <source>
        <dbReference type="Proteomes" id="UP000609323"/>
    </source>
</evidence>
<dbReference type="PROSITE" id="PS51257">
    <property type="entry name" value="PROKAR_LIPOPROTEIN"/>
    <property type="match status" value="1"/>
</dbReference>
<evidence type="ECO:0000256" key="1">
    <source>
        <dbReference type="SAM" id="MobiDB-lite"/>
    </source>
</evidence>
<feature type="region of interest" description="Disordered" evidence="1">
    <location>
        <begin position="315"/>
        <end position="341"/>
    </location>
</feature>
<evidence type="ECO:0000313" key="2">
    <source>
        <dbReference type="EMBL" id="GGA35994.1"/>
    </source>
</evidence>
<sequence>MRASKTLGLSLSAALVVGMLGLTGCGQNNKVGTQGVKNQTAHRLNINSNDQGRDNLRNMKYSQVLSKKVMEIGSVRTAHVMTSGNEAFVAVNLNGTNPSLGGTRASGNGTGSMNDLSVPNGTLGTRGPGALGTGNVTGRTSTLGRSMGQGVNPGGSDYRPNGVAGAARGLDFTSNLSGGTNPAGRYNPNPGTIYDGSRLGGGLGAQADNMPHGAGAGRGYTTYGTNNGTNNNASTIPADVRSQIERTIKRSAPQIQQVYISDNADFVNQLGSFNTGGGTTLGNNPLTNGARNVTNDLAGMIDNLFPERLRNMGRTNTGNTGIFNTNPTNNNNNRFDMNPNR</sequence>
<feature type="compositionally biased region" description="Polar residues" evidence="1">
    <location>
        <begin position="134"/>
        <end position="144"/>
    </location>
</feature>
<keyword evidence="3" id="KW-1185">Reference proteome</keyword>